<dbReference type="InterPro" id="IPR015414">
    <property type="entry name" value="TMEM64"/>
</dbReference>
<evidence type="ECO:0000256" key="4">
    <source>
        <dbReference type="ARBA" id="ARBA00022989"/>
    </source>
</evidence>
<name>A0A4Y8LGR9_9BACL</name>
<evidence type="ECO:0000259" key="7">
    <source>
        <dbReference type="Pfam" id="PF09335"/>
    </source>
</evidence>
<accession>A0A4Y8LGR9</accession>
<keyword evidence="9" id="KW-1185">Reference proteome</keyword>
<evidence type="ECO:0000256" key="2">
    <source>
        <dbReference type="ARBA" id="ARBA00022475"/>
    </source>
</evidence>
<protein>
    <recommendedName>
        <fullName evidence="6">TVP38/TMEM64 family membrane protein</fullName>
    </recommendedName>
</protein>
<dbReference type="Proteomes" id="UP000297776">
    <property type="component" value="Unassembled WGS sequence"/>
</dbReference>
<feature type="transmembrane region" description="Helical" evidence="6">
    <location>
        <begin position="186"/>
        <end position="204"/>
    </location>
</feature>
<feature type="transmembrane region" description="Helical" evidence="6">
    <location>
        <begin position="126"/>
        <end position="148"/>
    </location>
</feature>
<dbReference type="PANTHER" id="PTHR12677">
    <property type="entry name" value="GOLGI APPARATUS MEMBRANE PROTEIN TVP38-RELATED"/>
    <property type="match status" value="1"/>
</dbReference>
<keyword evidence="5 6" id="KW-0472">Membrane</keyword>
<dbReference type="InterPro" id="IPR032816">
    <property type="entry name" value="VTT_dom"/>
</dbReference>
<dbReference type="GO" id="GO:0005886">
    <property type="term" value="C:plasma membrane"/>
    <property type="evidence" value="ECO:0007669"/>
    <property type="project" value="UniProtKB-SubCell"/>
</dbReference>
<evidence type="ECO:0000256" key="3">
    <source>
        <dbReference type="ARBA" id="ARBA00022692"/>
    </source>
</evidence>
<evidence type="ECO:0000256" key="5">
    <source>
        <dbReference type="ARBA" id="ARBA00023136"/>
    </source>
</evidence>
<evidence type="ECO:0000313" key="9">
    <source>
        <dbReference type="Proteomes" id="UP000297776"/>
    </source>
</evidence>
<dbReference type="OrthoDB" id="9812980at2"/>
<dbReference type="EMBL" id="SORX01000003">
    <property type="protein sequence ID" value="TFE01992.1"/>
    <property type="molecule type" value="Genomic_DNA"/>
</dbReference>
<feature type="transmembrane region" description="Helical" evidence="6">
    <location>
        <begin position="6"/>
        <end position="22"/>
    </location>
</feature>
<keyword evidence="4 6" id="KW-1133">Transmembrane helix</keyword>
<dbReference type="AlphaFoldDB" id="A0A4Y8LGR9"/>
<feature type="transmembrane region" description="Helical" evidence="6">
    <location>
        <begin position="43"/>
        <end position="66"/>
    </location>
</feature>
<feature type="transmembrane region" description="Helical" evidence="6">
    <location>
        <begin position="72"/>
        <end position="98"/>
    </location>
</feature>
<comment type="caution">
    <text evidence="8">The sequence shown here is derived from an EMBL/GenBank/DDBJ whole genome shotgun (WGS) entry which is preliminary data.</text>
</comment>
<reference evidence="8 9" key="1">
    <citation type="submission" date="2019-03" db="EMBL/GenBank/DDBJ databases">
        <authorList>
            <person name="Yang Y."/>
        </authorList>
    </citation>
    <scope>NUCLEOTIDE SEQUENCE [LARGE SCALE GENOMIC DNA]</scope>
    <source>
        <strain evidence="8 9">ASL-1</strain>
    </source>
</reference>
<keyword evidence="2 6" id="KW-1003">Cell membrane</keyword>
<dbReference type="PANTHER" id="PTHR12677:SF59">
    <property type="entry name" value="GOLGI APPARATUS MEMBRANE PROTEIN TVP38-RELATED"/>
    <property type="match status" value="1"/>
</dbReference>
<proteinExistence type="inferred from homology"/>
<organism evidence="8 9">
    <name type="scientific">Jeotgalibacillus salarius</name>
    <dbReference type="NCBI Taxonomy" id="546023"/>
    <lineage>
        <taxon>Bacteria</taxon>
        <taxon>Bacillati</taxon>
        <taxon>Bacillota</taxon>
        <taxon>Bacilli</taxon>
        <taxon>Bacillales</taxon>
        <taxon>Caryophanaceae</taxon>
        <taxon>Jeotgalibacillus</taxon>
    </lineage>
</organism>
<evidence type="ECO:0000256" key="1">
    <source>
        <dbReference type="ARBA" id="ARBA00004651"/>
    </source>
</evidence>
<dbReference type="RefSeq" id="WP_134380476.1">
    <property type="nucleotide sequence ID" value="NZ_SORX01000003.1"/>
</dbReference>
<dbReference type="Pfam" id="PF09335">
    <property type="entry name" value="VTT_dom"/>
    <property type="match status" value="1"/>
</dbReference>
<gene>
    <name evidence="8" type="ORF">E2626_05295</name>
</gene>
<sequence>MKRKTVTAAVSVLIIAIFLYWFNRTYLDVSPTDIQRWIQSIGWWGPMLFMTIYAFRPLILFPASILSIAGGLAFGAIFGFIYVMIGAVLSAIVAYLIARRFNHTFIKKIQDPRVQLVTTKMEEKGFLYVLLLRLAPLLNFDLVSYSAGLANVKLKAFTLATIIGILPGTFGYIFLGSSLAEGDIRIILLGLAFFAVVITIPIIFRKKMAVWLGLQKEDKEE</sequence>
<comment type="subcellular location">
    <subcellularLocation>
        <location evidence="1 6">Cell membrane</location>
        <topology evidence="1 6">Multi-pass membrane protein</topology>
    </subcellularLocation>
</comment>
<evidence type="ECO:0000313" key="8">
    <source>
        <dbReference type="EMBL" id="TFE01992.1"/>
    </source>
</evidence>
<evidence type="ECO:0000256" key="6">
    <source>
        <dbReference type="RuleBase" id="RU366058"/>
    </source>
</evidence>
<keyword evidence="3 6" id="KW-0812">Transmembrane</keyword>
<feature type="domain" description="VTT" evidence="7">
    <location>
        <begin position="61"/>
        <end position="177"/>
    </location>
</feature>
<comment type="similarity">
    <text evidence="6">Belongs to the TVP38/TMEM64 family.</text>
</comment>
<feature type="transmembrane region" description="Helical" evidence="6">
    <location>
        <begin position="154"/>
        <end position="174"/>
    </location>
</feature>